<keyword evidence="12 15" id="KW-0456">Lyase</keyword>
<evidence type="ECO:0000256" key="4">
    <source>
        <dbReference type="ARBA" id="ARBA00011575"/>
    </source>
</evidence>
<keyword evidence="8 15" id="KW-0479">Metal-binding</keyword>
<comment type="catalytic activity">
    <reaction evidence="14 15">
        <text>chorismate + L-glutamine = anthranilate + pyruvate + L-glutamate + H(+)</text>
        <dbReference type="Rhea" id="RHEA:21732"/>
        <dbReference type="ChEBI" id="CHEBI:15361"/>
        <dbReference type="ChEBI" id="CHEBI:15378"/>
        <dbReference type="ChEBI" id="CHEBI:16567"/>
        <dbReference type="ChEBI" id="CHEBI:29748"/>
        <dbReference type="ChEBI" id="CHEBI:29985"/>
        <dbReference type="ChEBI" id="CHEBI:58359"/>
        <dbReference type="EC" id="4.1.3.27"/>
    </reaction>
</comment>
<accession>A0ABS4GU87</accession>
<name>A0ABS4GU87_9BACL</name>
<dbReference type="InterPro" id="IPR015890">
    <property type="entry name" value="Chorismate_C"/>
</dbReference>
<dbReference type="SUPFAM" id="SSF56322">
    <property type="entry name" value="ADC synthase"/>
    <property type="match status" value="1"/>
</dbReference>
<dbReference type="GO" id="GO:0004049">
    <property type="term" value="F:anthranilate synthase activity"/>
    <property type="evidence" value="ECO:0007669"/>
    <property type="project" value="UniProtKB-EC"/>
</dbReference>
<dbReference type="InterPro" id="IPR019999">
    <property type="entry name" value="Anth_synth_I-like"/>
</dbReference>
<evidence type="ECO:0000256" key="1">
    <source>
        <dbReference type="ARBA" id="ARBA00001946"/>
    </source>
</evidence>
<dbReference type="EMBL" id="JAGGKT010000011">
    <property type="protein sequence ID" value="MBP1933445.1"/>
    <property type="molecule type" value="Genomic_DNA"/>
</dbReference>
<keyword evidence="19" id="KW-1185">Reference proteome</keyword>
<proteinExistence type="inferred from homology"/>
<evidence type="ECO:0000256" key="8">
    <source>
        <dbReference type="ARBA" id="ARBA00022723"/>
    </source>
</evidence>
<gene>
    <name evidence="15" type="primary">trpE</name>
    <name evidence="18" type="ORF">J2Z37_003458</name>
</gene>
<dbReference type="PANTHER" id="PTHR11236">
    <property type="entry name" value="AMINOBENZOATE/ANTHRANILATE SYNTHASE"/>
    <property type="match status" value="1"/>
</dbReference>
<evidence type="ECO:0000256" key="5">
    <source>
        <dbReference type="ARBA" id="ARBA00012266"/>
    </source>
</evidence>
<comment type="similarity">
    <text evidence="3 15">Belongs to the anthranilate synthase component I family.</text>
</comment>
<comment type="cofactor">
    <cofactor evidence="1 15">
        <name>Mg(2+)</name>
        <dbReference type="ChEBI" id="CHEBI:18420"/>
    </cofactor>
</comment>
<sequence length="513" mass="58273">MYYPSQEQAMGLAEHYNFIPIRMAFMADQETPISIYQKLRRNQSFLLESVEGGSRWARYSFIGIDPMMIMEAKKDKITITKRNGEKLHKKGNAIEYLREEMARYSSPVQADLPRFSGGAVGYFGFDILHYYEDLPTAKQNDLEMQDIKFMFTDLVIAFDHLKQEVQVISHLHIEEGDDQSAISEKYQACCAKIRQLAIMIHQTKDQARELYILPQDQDEIPLDVTSNLTKQEFIEMVEKAKDYITAGDIFQVVLSQRFEVAEPAEPFDVYRVLRSLNPSPYMYFLQFTDQEIVVGTSPELLVRVEDGRIENRPIAGTRKRGKNAQEDETLKRDLLADEKERAEHHMLVDLGRNDLGRVSKFGSVQVEQLMEVEMYSHVMHIVSHVSGGLEEDKDAFDALISCFPAGTVSGAPKLRAMEIIAELEPMARNAYAGAIGYLSFSGNMDSCITIRTITYLNGKAYIQAGAGIVADSVPEKEFEETENKAKAMLKAIQAAKQIRRLEEDDEHVSSAIK</sequence>
<feature type="domain" description="Anthranilate synthase component I N-terminal" evidence="17">
    <location>
        <begin position="28"/>
        <end position="166"/>
    </location>
</feature>
<keyword evidence="7 15" id="KW-0028">Amino-acid biosynthesis</keyword>
<evidence type="ECO:0000256" key="11">
    <source>
        <dbReference type="ARBA" id="ARBA00023141"/>
    </source>
</evidence>
<dbReference type="InterPro" id="IPR006805">
    <property type="entry name" value="Anth_synth_I_N"/>
</dbReference>
<comment type="function">
    <text evidence="13 15">Part of a heterotetrameric complex that catalyzes the two-step biosynthesis of anthranilate, an intermediate in the biosynthesis of L-tryptophan. In the first step, the glutamine-binding beta subunit (TrpG) of anthranilate synthase (AS) provides the glutamine amidotransferase activity which generates ammonia as a substrate that, along with chorismate, is used in the second step, catalyzed by the large alpha subunit of AS (TrpE) to produce anthranilate. In the absence of TrpG, TrpE can synthesize anthranilate directly from chorismate and high concentrations of ammonia.</text>
</comment>
<dbReference type="PRINTS" id="PR00095">
    <property type="entry name" value="ANTSNTHASEI"/>
</dbReference>
<keyword evidence="9 15" id="KW-0822">Tryptophan biosynthesis</keyword>
<dbReference type="Proteomes" id="UP001519343">
    <property type="component" value="Unassembled WGS sequence"/>
</dbReference>
<evidence type="ECO:0000256" key="10">
    <source>
        <dbReference type="ARBA" id="ARBA00022842"/>
    </source>
</evidence>
<evidence type="ECO:0000313" key="18">
    <source>
        <dbReference type="EMBL" id="MBP1933445.1"/>
    </source>
</evidence>
<evidence type="ECO:0000256" key="2">
    <source>
        <dbReference type="ARBA" id="ARBA00004873"/>
    </source>
</evidence>
<evidence type="ECO:0000256" key="12">
    <source>
        <dbReference type="ARBA" id="ARBA00023239"/>
    </source>
</evidence>
<evidence type="ECO:0000256" key="3">
    <source>
        <dbReference type="ARBA" id="ARBA00009562"/>
    </source>
</evidence>
<dbReference type="Pfam" id="PF00425">
    <property type="entry name" value="Chorismate_bind"/>
    <property type="match status" value="1"/>
</dbReference>
<dbReference type="RefSeq" id="WP_209811461.1">
    <property type="nucleotide sequence ID" value="NZ_JAGGKT010000011.1"/>
</dbReference>
<dbReference type="EC" id="4.1.3.27" evidence="5 15"/>
<evidence type="ECO:0000256" key="7">
    <source>
        <dbReference type="ARBA" id="ARBA00022605"/>
    </source>
</evidence>
<dbReference type="NCBIfam" id="TIGR00564">
    <property type="entry name" value="trpE_most"/>
    <property type="match status" value="1"/>
</dbReference>
<evidence type="ECO:0000256" key="6">
    <source>
        <dbReference type="ARBA" id="ARBA00020653"/>
    </source>
</evidence>
<evidence type="ECO:0000256" key="14">
    <source>
        <dbReference type="ARBA" id="ARBA00047683"/>
    </source>
</evidence>
<evidence type="ECO:0000313" key="19">
    <source>
        <dbReference type="Proteomes" id="UP001519343"/>
    </source>
</evidence>
<evidence type="ECO:0000259" key="17">
    <source>
        <dbReference type="Pfam" id="PF04715"/>
    </source>
</evidence>
<organism evidence="18 19">
    <name type="scientific">Ammoniphilus resinae</name>
    <dbReference type="NCBI Taxonomy" id="861532"/>
    <lineage>
        <taxon>Bacteria</taxon>
        <taxon>Bacillati</taxon>
        <taxon>Bacillota</taxon>
        <taxon>Bacilli</taxon>
        <taxon>Bacillales</taxon>
        <taxon>Paenibacillaceae</taxon>
        <taxon>Aneurinibacillus group</taxon>
        <taxon>Ammoniphilus</taxon>
    </lineage>
</organism>
<keyword evidence="10 15" id="KW-0460">Magnesium</keyword>
<evidence type="ECO:0000259" key="16">
    <source>
        <dbReference type="Pfam" id="PF00425"/>
    </source>
</evidence>
<comment type="caution">
    <text evidence="18">The sequence shown here is derived from an EMBL/GenBank/DDBJ whole genome shotgun (WGS) entry which is preliminary data.</text>
</comment>
<evidence type="ECO:0000256" key="13">
    <source>
        <dbReference type="ARBA" id="ARBA00025634"/>
    </source>
</evidence>
<reference evidence="18 19" key="1">
    <citation type="submission" date="2021-03" db="EMBL/GenBank/DDBJ databases">
        <title>Genomic Encyclopedia of Type Strains, Phase IV (KMG-IV): sequencing the most valuable type-strain genomes for metagenomic binning, comparative biology and taxonomic classification.</title>
        <authorList>
            <person name="Goeker M."/>
        </authorList>
    </citation>
    <scope>NUCLEOTIDE SEQUENCE [LARGE SCALE GENOMIC DNA]</scope>
    <source>
        <strain evidence="18 19">DSM 24738</strain>
    </source>
</reference>
<comment type="pathway">
    <text evidence="2 15">Amino-acid biosynthesis; L-tryptophan biosynthesis; L-tryptophan from chorismate: step 1/5.</text>
</comment>
<dbReference type="Gene3D" id="3.60.120.10">
    <property type="entry name" value="Anthranilate synthase"/>
    <property type="match status" value="1"/>
</dbReference>
<protein>
    <recommendedName>
        <fullName evidence="6 15">Anthranilate synthase component 1</fullName>
        <ecNumber evidence="5 15">4.1.3.27</ecNumber>
    </recommendedName>
</protein>
<dbReference type="InterPro" id="IPR005801">
    <property type="entry name" value="ADC_synthase"/>
</dbReference>
<dbReference type="Pfam" id="PF04715">
    <property type="entry name" value="Anth_synt_I_N"/>
    <property type="match status" value="1"/>
</dbReference>
<keyword evidence="11 15" id="KW-0057">Aromatic amino acid biosynthesis</keyword>
<comment type="subunit">
    <text evidence="4 15">Heterotetramer consisting of two non-identical subunits: a beta subunit (TrpG) and a large alpha subunit (TrpE).</text>
</comment>
<evidence type="ECO:0000256" key="9">
    <source>
        <dbReference type="ARBA" id="ARBA00022822"/>
    </source>
</evidence>
<evidence type="ECO:0000256" key="15">
    <source>
        <dbReference type="RuleBase" id="RU364045"/>
    </source>
</evidence>
<dbReference type="InterPro" id="IPR005256">
    <property type="entry name" value="Anth_synth_I_PabB"/>
</dbReference>
<feature type="domain" description="Chorismate-utilising enzyme C-terminal" evidence="16">
    <location>
        <begin position="230"/>
        <end position="484"/>
    </location>
</feature>
<dbReference type="PANTHER" id="PTHR11236:SF48">
    <property type="entry name" value="ISOCHORISMATE SYNTHASE MENF"/>
    <property type="match status" value="1"/>
</dbReference>